<reference evidence="2 3" key="1">
    <citation type="submission" date="2018-06" db="EMBL/GenBank/DDBJ databases">
        <authorList>
            <consortium name="Pathogen Informatics"/>
            <person name="Doyle S."/>
        </authorList>
    </citation>
    <scope>NUCLEOTIDE SEQUENCE [LARGE SCALE GENOMIC DNA]</scope>
    <source>
        <strain evidence="2 3">NCTC10801</strain>
    </source>
</reference>
<evidence type="ECO:0000313" key="3">
    <source>
        <dbReference type="Proteomes" id="UP000254649"/>
    </source>
</evidence>
<dbReference type="InterPro" id="IPR036457">
    <property type="entry name" value="PPM-type-like_dom_sf"/>
</dbReference>
<name>A0A380TUU1_9PAST</name>
<dbReference type="CDD" id="cd00143">
    <property type="entry name" value="PP2Cc"/>
    <property type="match status" value="1"/>
</dbReference>
<organism evidence="2 3">
    <name type="scientific">[Actinobacillus] rossii</name>
    <dbReference type="NCBI Taxonomy" id="123820"/>
    <lineage>
        <taxon>Bacteria</taxon>
        <taxon>Pseudomonadati</taxon>
        <taxon>Pseudomonadota</taxon>
        <taxon>Gammaproteobacteria</taxon>
        <taxon>Pasteurellales</taxon>
        <taxon>Pasteurellaceae</taxon>
    </lineage>
</organism>
<evidence type="ECO:0000313" key="2">
    <source>
        <dbReference type="EMBL" id="SUT91860.1"/>
    </source>
</evidence>
<dbReference type="SUPFAM" id="SSF81606">
    <property type="entry name" value="PP2C-like"/>
    <property type="match status" value="1"/>
</dbReference>
<keyword evidence="2" id="KW-0378">Hydrolase</keyword>
<protein>
    <submittedName>
        <fullName evidence="2">Serine/threonine protein phosphatase</fullName>
        <ecNumber evidence="2">3.1.3.16</ecNumber>
    </submittedName>
</protein>
<keyword evidence="3" id="KW-1185">Reference proteome</keyword>
<evidence type="ECO:0000259" key="1">
    <source>
        <dbReference type="PROSITE" id="PS51746"/>
    </source>
</evidence>
<gene>
    <name evidence="2" type="primary">stp</name>
    <name evidence="2" type="ORF">NCTC10801_01550</name>
</gene>
<proteinExistence type="predicted"/>
<dbReference type="Proteomes" id="UP000254649">
    <property type="component" value="Unassembled WGS sequence"/>
</dbReference>
<dbReference type="SMART" id="SM00332">
    <property type="entry name" value="PP2Cc"/>
    <property type="match status" value="1"/>
</dbReference>
<dbReference type="GO" id="GO:0004722">
    <property type="term" value="F:protein serine/threonine phosphatase activity"/>
    <property type="evidence" value="ECO:0007669"/>
    <property type="project" value="UniProtKB-EC"/>
</dbReference>
<dbReference type="Gene3D" id="3.60.40.10">
    <property type="entry name" value="PPM-type phosphatase domain"/>
    <property type="match status" value="1"/>
</dbReference>
<dbReference type="EC" id="3.1.3.16" evidence="2"/>
<dbReference type="AlphaFoldDB" id="A0A380TUU1"/>
<accession>A0A380TUU1</accession>
<feature type="domain" description="PPM-type phosphatase" evidence="1">
    <location>
        <begin position="26"/>
        <end position="243"/>
    </location>
</feature>
<dbReference type="PROSITE" id="PS51746">
    <property type="entry name" value="PPM_2"/>
    <property type="match status" value="1"/>
</dbReference>
<sequence length="245" mass="28404">MTFCQQAGNRKKRNQDALFNGEAVFQYQLKKAEKRTINRPHLLFGVADGISHSQTPHIASRYWMEKLSHCESLTQDWVRSTHQQFCEELAETCFGSATTFVAAELNNNGKGKILNIGDSRAYLIKSTEEWIQLSFDHIVLNDLLAESAEKKSKYFARIYYCLSDCLVADFLATDFRIHCAEFHLEQGDCLLLCSDGLTNFVPEIMRLKIWQMFPDMTQRLTALRNYVRKYAHYDDLTIVVCEYKK</sequence>
<dbReference type="InterPro" id="IPR001932">
    <property type="entry name" value="PPM-type_phosphatase-like_dom"/>
</dbReference>
<dbReference type="EMBL" id="UFRQ01000003">
    <property type="protein sequence ID" value="SUT91860.1"/>
    <property type="molecule type" value="Genomic_DNA"/>
</dbReference>